<keyword evidence="2" id="KW-0812">Transmembrane</keyword>
<accession>A0A8J3XGL1</accession>
<evidence type="ECO:0000256" key="2">
    <source>
        <dbReference type="SAM" id="Phobius"/>
    </source>
</evidence>
<dbReference type="EMBL" id="BOOP01000003">
    <property type="protein sequence ID" value="GII35658.1"/>
    <property type="molecule type" value="Genomic_DNA"/>
</dbReference>
<feature type="region of interest" description="Disordered" evidence="1">
    <location>
        <begin position="168"/>
        <end position="189"/>
    </location>
</feature>
<gene>
    <name evidence="3" type="ORF">Pph01_06610</name>
</gene>
<evidence type="ECO:0000313" key="3">
    <source>
        <dbReference type="EMBL" id="GII35658.1"/>
    </source>
</evidence>
<evidence type="ECO:0000313" key="4">
    <source>
        <dbReference type="Proteomes" id="UP000622547"/>
    </source>
</evidence>
<dbReference type="AlphaFoldDB" id="A0A8J3XGL1"/>
<sequence>MTTRQTMLDTDARGQRGAHMVAVEERQISVEHDHVVGKSPMRKRFLVVCLLPLLLVMAAACSKSDDGRGVASMDGSAAPSATPSLSELEQGIRYARCMREHGVPMPDPQVVNGDVRMGGGFNKDTLDPDVGARAQEACKQYEPVVSAGLAAVKAELAREESRCMREHGVEDFPDPDAEAHVDVSEQVRKDPQYDQAKAFCREYIRSYRPSAEATPR</sequence>
<reference evidence="3 4" key="1">
    <citation type="submission" date="2021-01" db="EMBL/GenBank/DDBJ databases">
        <title>Whole genome shotgun sequence of Planotetraspora phitsanulokensis NBRC 104273.</title>
        <authorList>
            <person name="Komaki H."/>
            <person name="Tamura T."/>
        </authorList>
    </citation>
    <scope>NUCLEOTIDE SEQUENCE [LARGE SCALE GENOMIC DNA]</scope>
    <source>
        <strain evidence="3 4">NBRC 104273</strain>
    </source>
</reference>
<protein>
    <submittedName>
        <fullName evidence="3">Uncharacterized protein</fullName>
    </submittedName>
</protein>
<keyword evidence="2" id="KW-1133">Transmembrane helix</keyword>
<proteinExistence type="predicted"/>
<evidence type="ECO:0000256" key="1">
    <source>
        <dbReference type="SAM" id="MobiDB-lite"/>
    </source>
</evidence>
<organism evidence="3 4">
    <name type="scientific">Planotetraspora phitsanulokensis</name>
    <dbReference type="NCBI Taxonomy" id="575192"/>
    <lineage>
        <taxon>Bacteria</taxon>
        <taxon>Bacillati</taxon>
        <taxon>Actinomycetota</taxon>
        <taxon>Actinomycetes</taxon>
        <taxon>Streptosporangiales</taxon>
        <taxon>Streptosporangiaceae</taxon>
        <taxon>Planotetraspora</taxon>
    </lineage>
</organism>
<name>A0A8J3XGL1_9ACTN</name>
<feature type="transmembrane region" description="Helical" evidence="2">
    <location>
        <begin position="44"/>
        <end position="60"/>
    </location>
</feature>
<keyword evidence="4" id="KW-1185">Reference proteome</keyword>
<dbReference type="Proteomes" id="UP000622547">
    <property type="component" value="Unassembled WGS sequence"/>
</dbReference>
<keyword evidence="2" id="KW-0472">Membrane</keyword>
<feature type="compositionally biased region" description="Basic and acidic residues" evidence="1">
    <location>
        <begin position="177"/>
        <end position="189"/>
    </location>
</feature>
<comment type="caution">
    <text evidence="3">The sequence shown here is derived from an EMBL/GenBank/DDBJ whole genome shotgun (WGS) entry which is preliminary data.</text>
</comment>